<keyword evidence="3" id="KW-0175">Coiled coil</keyword>
<gene>
    <name evidence="7" type="primary">LOC111131263</name>
</gene>
<sequence>MFLRFFVTVALVETVLGLLQGNNHPATTSTPDGTVLHQTLGLLVVELDKRVNDLQNKVAAMETERHQYVEKNQLETALSTERLEVEALRQILQGQNASLSTILLENALQLNATSQLNSTLSSLITDHENLQSDVDHMKISDISISLIKKDVYHMEEQIRGILSHNQFLSGNLSQVQNALHNLHDHVYRDKPGFTAYLDGDFHDDGAIILPNAYSNIGSLYDPTTGVFTADQPGEYAFYMGLECHGSGLKVVDLVKDGSKIAHGACFPKDDGYDYGSTFTVQRLDKGSRVWIKDSRQDTVVVKGKTTLSGFRL</sequence>
<dbReference type="Proteomes" id="UP000694844">
    <property type="component" value="Chromosome 4"/>
</dbReference>
<keyword evidence="6" id="KW-1185">Reference proteome</keyword>
<evidence type="ECO:0000313" key="7">
    <source>
        <dbReference type="RefSeq" id="XP_022334405.1"/>
    </source>
</evidence>
<evidence type="ECO:0000256" key="4">
    <source>
        <dbReference type="SAM" id="SignalP"/>
    </source>
</evidence>
<protein>
    <submittedName>
        <fullName evidence="7">Uncharacterized protein LOC111131263 isoform X1</fullName>
    </submittedName>
</protein>
<dbReference type="PROSITE" id="PS50871">
    <property type="entry name" value="C1Q"/>
    <property type="match status" value="1"/>
</dbReference>
<dbReference type="RefSeq" id="XP_022334405.1">
    <property type="nucleotide sequence ID" value="XM_022478697.1"/>
</dbReference>
<dbReference type="PANTHER" id="PTHR15427">
    <property type="entry name" value="EMILIN ELASTIN MICROFIBRIL INTERFACE-LOCATED PROTEIN ELASTIN MICROFIBRIL INTERFACER"/>
    <property type="match status" value="1"/>
</dbReference>
<dbReference type="PRINTS" id="PR00007">
    <property type="entry name" value="COMPLEMNTC1Q"/>
</dbReference>
<dbReference type="InterPro" id="IPR008983">
    <property type="entry name" value="Tumour_necrosis_fac-like_dom"/>
</dbReference>
<feature type="domain" description="C1q" evidence="5">
    <location>
        <begin position="186"/>
        <end position="312"/>
    </location>
</feature>
<dbReference type="AlphaFoldDB" id="A0A8B8E2G3"/>
<name>A0A8B8E2G3_CRAVI</name>
<evidence type="ECO:0000256" key="2">
    <source>
        <dbReference type="ARBA" id="ARBA00022525"/>
    </source>
</evidence>
<evidence type="ECO:0000256" key="3">
    <source>
        <dbReference type="SAM" id="Coils"/>
    </source>
</evidence>
<evidence type="ECO:0000313" key="6">
    <source>
        <dbReference type="Proteomes" id="UP000694844"/>
    </source>
</evidence>
<dbReference type="Gene3D" id="2.60.120.40">
    <property type="match status" value="1"/>
</dbReference>
<dbReference type="SUPFAM" id="SSF49842">
    <property type="entry name" value="TNF-like"/>
    <property type="match status" value="1"/>
</dbReference>
<evidence type="ECO:0000259" key="5">
    <source>
        <dbReference type="PROSITE" id="PS50871"/>
    </source>
</evidence>
<dbReference type="GO" id="GO:0005581">
    <property type="term" value="C:collagen trimer"/>
    <property type="evidence" value="ECO:0007669"/>
    <property type="project" value="UniProtKB-KW"/>
</dbReference>
<feature type="coiled-coil region" evidence="3">
    <location>
        <begin position="44"/>
        <end position="91"/>
    </location>
</feature>
<dbReference type="GeneID" id="111131263"/>
<evidence type="ECO:0000256" key="1">
    <source>
        <dbReference type="ARBA" id="ARBA00004613"/>
    </source>
</evidence>
<dbReference type="SMART" id="SM00110">
    <property type="entry name" value="C1Q"/>
    <property type="match status" value="1"/>
</dbReference>
<feature type="chain" id="PRO_5034553943" evidence="4">
    <location>
        <begin position="18"/>
        <end position="312"/>
    </location>
</feature>
<reference evidence="7" key="1">
    <citation type="submission" date="2025-08" db="UniProtKB">
        <authorList>
            <consortium name="RefSeq"/>
        </authorList>
    </citation>
    <scope>IDENTIFICATION</scope>
    <source>
        <tissue evidence="7">Whole sample</tissue>
    </source>
</reference>
<dbReference type="OrthoDB" id="6192630at2759"/>
<dbReference type="Pfam" id="PF00386">
    <property type="entry name" value="C1q"/>
    <property type="match status" value="1"/>
</dbReference>
<dbReference type="PANTHER" id="PTHR15427:SF33">
    <property type="entry name" value="COLLAGEN IV NC1 DOMAIN-CONTAINING PROTEIN"/>
    <property type="match status" value="1"/>
</dbReference>
<dbReference type="InterPro" id="IPR050392">
    <property type="entry name" value="Collagen/C1q_domain"/>
</dbReference>
<dbReference type="InterPro" id="IPR001073">
    <property type="entry name" value="C1q_dom"/>
</dbReference>
<comment type="subcellular location">
    <subcellularLocation>
        <location evidence="1">Secreted</location>
    </subcellularLocation>
</comment>
<feature type="signal peptide" evidence="4">
    <location>
        <begin position="1"/>
        <end position="17"/>
    </location>
</feature>
<organism evidence="6 7">
    <name type="scientific">Crassostrea virginica</name>
    <name type="common">Eastern oyster</name>
    <dbReference type="NCBI Taxonomy" id="6565"/>
    <lineage>
        <taxon>Eukaryota</taxon>
        <taxon>Metazoa</taxon>
        <taxon>Spiralia</taxon>
        <taxon>Lophotrochozoa</taxon>
        <taxon>Mollusca</taxon>
        <taxon>Bivalvia</taxon>
        <taxon>Autobranchia</taxon>
        <taxon>Pteriomorphia</taxon>
        <taxon>Ostreida</taxon>
        <taxon>Ostreoidea</taxon>
        <taxon>Ostreidae</taxon>
        <taxon>Crassostrea</taxon>
    </lineage>
</organism>
<dbReference type="KEGG" id="cvn:111131263"/>
<proteinExistence type="predicted"/>
<keyword evidence="2" id="KW-0964">Secreted</keyword>
<accession>A0A8B8E2G3</accession>
<keyword evidence="4" id="KW-0732">Signal</keyword>